<evidence type="ECO:0000256" key="1">
    <source>
        <dbReference type="ARBA" id="ARBA00009437"/>
    </source>
</evidence>
<dbReference type="Gene3D" id="1.10.10.10">
    <property type="entry name" value="Winged helix-like DNA-binding domain superfamily/Winged helix DNA-binding domain"/>
    <property type="match status" value="1"/>
</dbReference>
<keyword evidence="2" id="KW-0805">Transcription regulation</keyword>
<dbReference type="PANTHER" id="PTHR30126:SF88">
    <property type="entry name" value="TRANSCRIPTIONAL REGULATOR-RELATED"/>
    <property type="match status" value="1"/>
</dbReference>
<evidence type="ECO:0000313" key="7">
    <source>
        <dbReference type="Proteomes" id="UP001595636"/>
    </source>
</evidence>
<reference evidence="7" key="1">
    <citation type="journal article" date="2019" name="Int. J. Syst. Evol. Microbiol.">
        <title>The Global Catalogue of Microorganisms (GCM) 10K type strain sequencing project: providing services to taxonomists for standard genome sequencing and annotation.</title>
        <authorList>
            <consortium name="The Broad Institute Genomics Platform"/>
            <consortium name="The Broad Institute Genome Sequencing Center for Infectious Disease"/>
            <person name="Wu L."/>
            <person name="Ma J."/>
        </authorList>
    </citation>
    <scope>NUCLEOTIDE SEQUENCE [LARGE SCALE GENOMIC DNA]</scope>
    <source>
        <strain evidence="7">KCTC 42195</strain>
    </source>
</reference>
<keyword evidence="7" id="KW-1185">Reference proteome</keyword>
<evidence type="ECO:0000256" key="3">
    <source>
        <dbReference type="ARBA" id="ARBA00023125"/>
    </source>
</evidence>
<dbReference type="InterPro" id="IPR000847">
    <property type="entry name" value="LysR_HTH_N"/>
</dbReference>
<dbReference type="Gene3D" id="3.40.190.290">
    <property type="match status" value="1"/>
</dbReference>
<feature type="domain" description="HTH lysR-type" evidence="5">
    <location>
        <begin position="8"/>
        <end position="65"/>
    </location>
</feature>
<dbReference type="InterPro" id="IPR036390">
    <property type="entry name" value="WH_DNA-bd_sf"/>
</dbReference>
<protein>
    <submittedName>
        <fullName evidence="6">LysR family transcriptional regulator</fullName>
    </submittedName>
</protein>
<dbReference type="RefSeq" id="WP_390280965.1">
    <property type="nucleotide sequence ID" value="NZ_JBHRYH010000045.1"/>
</dbReference>
<keyword evidence="3" id="KW-0238">DNA-binding</keyword>
<dbReference type="Proteomes" id="UP001595636">
    <property type="component" value="Unassembled WGS sequence"/>
</dbReference>
<dbReference type="SUPFAM" id="SSF53850">
    <property type="entry name" value="Periplasmic binding protein-like II"/>
    <property type="match status" value="1"/>
</dbReference>
<evidence type="ECO:0000259" key="5">
    <source>
        <dbReference type="PROSITE" id="PS50931"/>
    </source>
</evidence>
<dbReference type="SUPFAM" id="SSF46785">
    <property type="entry name" value="Winged helix' DNA-binding domain"/>
    <property type="match status" value="1"/>
</dbReference>
<dbReference type="Pfam" id="PF00126">
    <property type="entry name" value="HTH_1"/>
    <property type="match status" value="1"/>
</dbReference>
<evidence type="ECO:0000313" key="6">
    <source>
        <dbReference type="EMBL" id="MFC3627377.1"/>
    </source>
</evidence>
<name>A0ABV7TXJ5_9NEIS</name>
<accession>A0ABV7TXJ5</accession>
<keyword evidence="4" id="KW-0804">Transcription</keyword>
<dbReference type="EMBL" id="JBHRYH010000045">
    <property type="protein sequence ID" value="MFC3627377.1"/>
    <property type="molecule type" value="Genomic_DNA"/>
</dbReference>
<comment type="similarity">
    <text evidence="1">Belongs to the LysR transcriptional regulatory family.</text>
</comment>
<organism evidence="6 7">
    <name type="scientific">Vogesella amnigena</name>
    <dbReference type="NCBI Taxonomy" id="1507449"/>
    <lineage>
        <taxon>Bacteria</taxon>
        <taxon>Pseudomonadati</taxon>
        <taxon>Pseudomonadota</taxon>
        <taxon>Betaproteobacteria</taxon>
        <taxon>Neisseriales</taxon>
        <taxon>Chromobacteriaceae</taxon>
        <taxon>Vogesella</taxon>
    </lineage>
</organism>
<dbReference type="Pfam" id="PF03466">
    <property type="entry name" value="LysR_substrate"/>
    <property type="match status" value="1"/>
</dbReference>
<dbReference type="InterPro" id="IPR036388">
    <property type="entry name" value="WH-like_DNA-bd_sf"/>
</dbReference>
<dbReference type="PANTHER" id="PTHR30126">
    <property type="entry name" value="HTH-TYPE TRANSCRIPTIONAL REGULATOR"/>
    <property type="match status" value="1"/>
</dbReference>
<dbReference type="InterPro" id="IPR005119">
    <property type="entry name" value="LysR_subst-bd"/>
</dbReference>
<comment type="caution">
    <text evidence="6">The sequence shown here is derived from an EMBL/GenBank/DDBJ whole genome shotgun (WGS) entry which is preliminary data.</text>
</comment>
<dbReference type="CDD" id="cd05466">
    <property type="entry name" value="PBP2_LTTR_substrate"/>
    <property type="match status" value="1"/>
</dbReference>
<gene>
    <name evidence="6" type="ORF">ACFOKJ_14760</name>
</gene>
<sequence length="294" mass="31731">MAHQFPRTTLEQWRVLQAIVEYGSYAQAAKALFRSQSSVSYAVARLQEELGVTLLSPCGRKMCLTPCGEALLHDALLLLEDSLYLEQRAQSPAGLWEAQVNLLVDMLLPRAVLQTALRSFCSQCPYSSLQLQEEFNGNSLSLVERGQVDVAVLARVPNGHSGQPLMHSDSVAVAASSHPLCQNIHALGSHELKKYPQITLNHMASLARPRGHAPLPGNLSVSTLGSAVELVSQGLGYAWLPEHAVADALAKGTMRLLALKSGQRRSMELYLLLPAGERSGPASRVLAQALQAAV</sequence>
<dbReference type="PROSITE" id="PS50931">
    <property type="entry name" value="HTH_LYSR"/>
    <property type="match status" value="1"/>
</dbReference>
<evidence type="ECO:0000256" key="2">
    <source>
        <dbReference type="ARBA" id="ARBA00023015"/>
    </source>
</evidence>
<proteinExistence type="inferred from homology"/>
<evidence type="ECO:0000256" key="4">
    <source>
        <dbReference type="ARBA" id="ARBA00023163"/>
    </source>
</evidence>